<feature type="region of interest" description="Disordered" evidence="1">
    <location>
        <begin position="297"/>
        <end position="329"/>
    </location>
</feature>
<sequence length="329" mass="37917">MGDGRVHFRFQREENLHIVLDNRPYHYDGLMIALERWVPTVRRDFPSTIPFWIIIKGLPDYRQEEETVTSIGKDLGEFHEVDVTEPIPKVRVTLDCTTPLIFKRETDDAGTLCVLDLQYEKLKKYCSRCLRPTHEAPTCPKRPRETSYQRDSRREPSRRREVEPAKDRRRDRADRVHSQAPRLPREVKERPTEAVKTLSRPKPVRRELLAELDSSRETEIAPPTGQSSTKEWVRRTFAPEMAPSRAFQPGEGGDHRDCQLENKRSKPRAPWYRATEEDAAIANAVIFQTEKWAEVESLKPKESPIASSEVEAVARGARVSPGSKTQVGD</sequence>
<evidence type="ECO:0000256" key="1">
    <source>
        <dbReference type="SAM" id="MobiDB-lite"/>
    </source>
</evidence>
<accession>A0A087G6C3</accession>
<dbReference type="Gramene" id="KFK25425">
    <property type="protein sequence ID" value="KFK25425"/>
    <property type="gene ID" value="AALP_AA8G113400"/>
</dbReference>
<evidence type="ECO:0000313" key="3">
    <source>
        <dbReference type="Proteomes" id="UP000029120"/>
    </source>
</evidence>
<dbReference type="OrthoDB" id="1112995at2759"/>
<proteinExistence type="predicted"/>
<dbReference type="InterPro" id="IPR040256">
    <property type="entry name" value="At4g02000-like"/>
</dbReference>
<feature type="region of interest" description="Disordered" evidence="1">
    <location>
        <begin position="242"/>
        <end position="271"/>
    </location>
</feature>
<feature type="region of interest" description="Disordered" evidence="1">
    <location>
        <begin position="133"/>
        <end position="206"/>
    </location>
</feature>
<protein>
    <submittedName>
        <fullName evidence="2">Uncharacterized protein</fullName>
    </submittedName>
</protein>
<dbReference type="Proteomes" id="UP000029120">
    <property type="component" value="Chromosome 8"/>
</dbReference>
<dbReference type="AlphaFoldDB" id="A0A087G6C3"/>
<gene>
    <name evidence="2" type="ordered locus">AALP_Aa8g113400</name>
</gene>
<dbReference type="OMA" id="EAINDMD"/>
<dbReference type="EMBL" id="CM002876">
    <property type="protein sequence ID" value="KFK25425.1"/>
    <property type="molecule type" value="Genomic_DNA"/>
</dbReference>
<dbReference type="PANTHER" id="PTHR31286:SF178">
    <property type="entry name" value="DUF4283 DOMAIN-CONTAINING PROTEIN"/>
    <property type="match status" value="1"/>
</dbReference>
<feature type="compositionally biased region" description="Basic and acidic residues" evidence="1">
    <location>
        <begin position="142"/>
        <end position="193"/>
    </location>
</feature>
<keyword evidence="3" id="KW-1185">Reference proteome</keyword>
<evidence type="ECO:0000313" key="2">
    <source>
        <dbReference type="EMBL" id="KFK25425.1"/>
    </source>
</evidence>
<feature type="compositionally biased region" description="Basic and acidic residues" evidence="1">
    <location>
        <begin position="252"/>
        <end position="264"/>
    </location>
</feature>
<organism evidence="2 3">
    <name type="scientific">Arabis alpina</name>
    <name type="common">Alpine rock-cress</name>
    <dbReference type="NCBI Taxonomy" id="50452"/>
    <lineage>
        <taxon>Eukaryota</taxon>
        <taxon>Viridiplantae</taxon>
        <taxon>Streptophyta</taxon>
        <taxon>Embryophyta</taxon>
        <taxon>Tracheophyta</taxon>
        <taxon>Spermatophyta</taxon>
        <taxon>Magnoliopsida</taxon>
        <taxon>eudicotyledons</taxon>
        <taxon>Gunneridae</taxon>
        <taxon>Pentapetalae</taxon>
        <taxon>rosids</taxon>
        <taxon>malvids</taxon>
        <taxon>Brassicales</taxon>
        <taxon>Brassicaceae</taxon>
        <taxon>Arabideae</taxon>
        <taxon>Arabis</taxon>
    </lineage>
</organism>
<dbReference type="PANTHER" id="PTHR31286">
    <property type="entry name" value="GLYCINE-RICH CELL WALL STRUCTURAL PROTEIN 1.8-LIKE"/>
    <property type="match status" value="1"/>
</dbReference>
<name>A0A087G6C3_ARAAL</name>
<dbReference type="eggNOG" id="KOG1075">
    <property type="taxonomic scope" value="Eukaryota"/>
</dbReference>
<reference evidence="3" key="1">
    <citation type="journal article" date="2015" name="Nat. Plants">
        <title>Genome expansion of Arabis alpina linked with retrotransposition and reduced symmetric DNA methylation.</title>
        <authorList>
            <person name="Willing E.M."/>
            <person name="Rawat V."/>
            <person name="Mandakova T."/>
            <person name="Maumus F."/>
            <person name="James G.V."/>
            <person name="Nordstroem K.J."/>
            <person name="Becker C."/>
            <person name="Warthmann N."/>
            <person name="Chica C."/>
            <person name="Szarzynska B."/>
            <person name="Zytnicki M."/>
            <person name="Albani M.C."/>
            <person name="Kiefer C."/>
            <person name="Bergonzi S."/>
            <person name="Castaings L."/>
            <person name="Mateos J.L."/>
            <person name="Berns M.C."/>
            <person name="Bujdoso N."/>
            <person name="Piofczyk T."/>
            <person name="de Lorenzo L."/>
            <person name="Barrero-Sicilia C."/>
            <person name="Mateos I."/>
            <person name="Piednoel M."/>
            <person name="Hagmann J."/>
            <person name="Chen-Min-Tao R."/>
            <person name="Iglesias-Fernandez R."/>
            <person name="Schuster S.C."/>
            <person name="Alonso-Blanco C."/>
            <person name="Roudier F."/>
            <person name="Carbonero P."/>
            <person name="Paz-Ares J."/>
            <person name="Davis S.J."/>
            <person name="Pecinka A."/>
            <person name="Quesneville H."/>
            <person name="Colot V."/>
            <person name="Lysak M.A."/>
            <person name="Weigel D."/>
            <person name="Coupland G."/>
            <person name="Schneeberger K."/>
        </authorList>
    </citation>
    <scope>NUCLEOTIDE SEQUENCE [LARGE SCALE GENOMIC DNA]</scope>
    <source>
        <strain evidence="3">cv. Pajares</strain>
    </source>
</reference>
<feature type="region of interest" description="Disordered" evidence="1">
    <location>
        <begin position="211"/>
        <end position="230"/>
    </location>
</feature>